<reference evidence="2 3" key="1">
    <citation type="submission" date="2015-04" db="EMBL/GenBank/DDBJ databases">
        <title>Whole genome shotgun sequence of Flavihumibacter petaseus NBRC 106054.</title>
        <authorList>
            <person name="Miyazawa S."/>
            <person name="Hosoyama A."/>
            <person name="Hashimoto M."/>
            <person name="Noguchi M."/>
            <person name="Tsuchikane K."/>
            <person name="Ohji S."/>
            <person name="Yamazoe A."/>
            <person name="Ichikawa N."/>
            <person name="Kimura A."/>
            <person name="Fujita N."/>
        </authorList>
    </citation>
    <scope>NUCLEOTIDE SEQUENCE [LARGE SCALE GENOMIC DNA]</scope>
    <source>
        <strain evidence="2 3">NBRC 106054</strain>
    </source>
</reference>
<gene>
    <name evidence="2" type="ORF">FPE01S_01_02620</name>
</gene>
<evidence type="ECO:0000256" key="1">
    <source>
        <dbReference type="SAM" id="Phobius"/>
    </source>
</evidence>
<protein>
    <submittedName>
        <fullName evidence="2">Uncharacterized protein</fullName>
    </submittedName>
</protein>
<sequence length="162" mass="18157">MSTQDPFLKEEKKLPSLLNVLTILTFVGCAVDLISNGWNFISGRKNLDKLEELQTSGQLDNAPEFMKKLAGPEALERARVAYENRVPILIIVLVGVCLCAYGAIQMRKLQKSGYFMWLIGEILPIIGSIIFLGIGFAGGMSWILLFPVLFIILYTTQLKYLR</sequence>
<keyword evidence="1" id="KW-0472">Membrane</keyword>
<comment type="caution">
    <text evidence="2">The sequence shown here is derived from an EMBL/GenBank/DDBJ whole genome shotgun (WGS) entry which is preliminary data.</text>
</comment>
<dbReference type="Proteomes" id="UP000033121">
    <property type="component" value="Unassembled WGS sequence"/>
</dbReference>
<keyword evidence="1" id="KW-0812">Transmembrane</keyword>
<keyword evidence="3" id="KW-1185">Reference proteome</keyword>
<feature type="transmembrane region" description="Helical" evidence="1">
    <location>
        <begin position="20"/>
        <end position="41"/>
    </location>
</feature>
<evidence type="ECO:0000313" key="3">
    <source>
        <dbReference type="Proteomes" id="UP000033121"/>
    </source>
</evidence>
<dbReference type="EMBL" id="BBWV01000001">
    <property type="protein sequence ID" value="GAO41250.1"/>
    <property type="molecule type" value="Genomic_DNA"/>
</dbReference>
<dbReference type="RefSeq" id="WP_046367147.1">
    <property type="nucleotide sequence ID" value="NZ_BBWV01000001.1"/>
</dbReference>
<feature type="transmembrane region" description="Helical" evidence="1">
    <location>
        <begin position="142"/>
        <end position="161"/>
    </location>
</feature>
<feature type="transmembrane region" description="Helical" evidence="1">
    <location>
        <begin position="116"/>
        <end position="136"/>
    </location>
</feature>
<keyword evidence="1" id="KW-1133">Transmembrane helix</keyword>
<evidence type="ECO:0000313" key="2">
    <source>
        <dbReference type="EMBL" id="GAO41250.1"/>
    </source>
</evidence>
<feature type="transmembrane region" description="Helical" evidence="1">
    <location>
        <begin position="86"/>
        <end position="104"/>
    </location>
</feature>
<dbReference type="STRING" id="1220578.FPE01S_01_02620"/>
<proteinExistence type="predicted"/>
<dbReference type="AlphaFoldDB" id="A0A0E9MVU6"/>
<name>A0A0E9MVU6_9BACT</name>
<organism evidence="2 3">
    <name type="scientific">Flavihumibacter petaseus NBRC 106054</name>
    <dbReference type="NCBI Taxonomy" id="1220578"/>
    <lineage>
        <taxon>Bacteria</taxon>
        <taxon>Pseudomonadati</taxon>
        <taxon>Bacteroidota</taxon>
        <taxon>Chitinophagia</taxon>
        <taxon>Chitinophagales</taxon>
        <taxon>Chitinophagaceae</taxon>
        <taxon>Flavihumibacter</taxon>
    </lineage>
</organism>
<dbReference type="OrthoDB" id="670204at2"/>
<accession>A0A0E9MVU6</accession>